<dbReference type="PANTHER" id="PTHR13384">
    <property type="entry name" value="G PATCH DOMAIN-CONTAINING PROTEIN 1"/>
    <property type="match status" value="1"/>
</dbReference>
<evidence type="ECO:0000313" key="3">
    <source>
        <dbReference type="EMBL" id="ODN78543.1"/>
    </source>
</evidence>
<evidence type="ECO:0000259" key="2">
    <source>
        <dbReference type="PROSITE" id="PS50174"/>
    </source>
</evidence>
<dbReference type="Pfam" id="PF26093">
    <property type="entry name" value="HTH_TGH"/>
    <property type="match status" value="1"/>
</dbReference>
<dbReference type="AlphaFoldDB" id="A0A1E3HQA1"/>
<accession>A0A1E3HQA1</accession>
<dbReference type="GO" id="GO:0003723">
    <property type="term" value="F:RNA binding"/>
    <property type="evidence" value="ECO:0007669"/>
    <property type="project" value="TreeGrafter"/>
</dbReference>
<feature type="domain" description="G-patch" evidence="2">
    <location>
        <begin position="156"/>
        <end position="176"/>
    </location>
</feature>
<comment type="caution">
    <text evidence="3">The sequence shown here is derived from an EMBL/GenBank/DDBJ whole genome shotgun (WGS) entry which is preliminary data.</text>
</comment>
<feature type="region of interest" description="Disordered" evidence="1">
    <location>
        <begin position="621"/>
        <end position="883"/>
    </location>
</feature>
<name>A0A1E3HQA1_9TREE</name>
<dbReference type="RefSeq" id="XP_018993589.1">
    <property type="nucleotide sequence ID" value="XM_019138153.1"/>
</dbReference>
<feature type="region of interest" description="Disordered" evidence="1">
    <location>
        <begin position="301"/>
        <end position="324"/>
    </location>
</feature>
<reference evidence="3 4" key="1">
    <citation type="submission" date="2016-06" db="EMBL/GenBank/DDBJ databases">
        <title>Evolution of pathogenesis and genome organization in the Tremellales.</title>
        <authorList>
            <person name="Cuomo C."/>
            <person name="Litvintseva A."/>
            <person name="Heitman J."/>
            <person name="Chen Y."/>
            <person name="Sun S."/>
            <person name="Springer D."/>
            <person name="Dromer F."/>
            <person name="Young S."/>
            <person name="Zeng Q."/>
            <person name="Chapman S."/>
            <person name="Gujja S."/>
            <person name="Saif S."/>
            <person name="Birren B."/>
        </authorList>
    </citation>
    <scope>NUCLEOTIDE SEQUENCE [LARGE SCALE GENOMIC DNA]</scope>
    <source>
        <strain evidence="3 4">CBS 6039</strain>
    </source>
</reference>
<dbReference type="GO" id="GO:0006397">
    <property type="term" value="P:mRNA processing"/>
    <property type="evidence" value="ECO:0007669"/>
    <property type="project" value="InterPro"/>
</dbReference>
<dbReference type="PANTHER" id="PTHR13384:SF19">
    <property type="entry name" value="G PATCH DOMAIN-CONTAINING PROTEIN 1"/>
    <property type="match status" value="1"/>
</dbReference>
<dbReference type="STRING" id="1295533.A0A1E3HQA1"/>
<gene>
    <name evidence="3" type="ORF">L202_04160</name>
</gene>
<keyword evidence="4" id="KW-1185">Reference proteome</keyword>
<sequence length="900" mass="100435">MTSRLKHKLELDQVNLNSAYLNESFVQVGTPLPALANTKKDKLEYVPEWKQEVTDEQGRRRFHGAFTGGYSAGYYNTVGSKEGWAPSTFKSSRTNRANKVQRPEDFMDDEDIQQMKEDRRLENTETFKDEGFAGQREPLADRNLPSALESLIAPAQSSIGQQLLQKLGWRPGQGIGPRVTLRRLRIQEGKLGKSRLGTTNENEPMDEEVAGKHTFAPRDVRLLVYEGKGDKMGLGYEKGRGLNRLRKSDFMHDEPQLTFTASAAGPRFMNEDDDDPYSAGPSGSHYAFDNHEQPEDEIITLGPKAGLGSSTSRPSSTSVSHDTWHDGRPILPRFVLDPKGVPQDTWFPMPEIPADWRPRPARVWGTTRKWDEQPGEKKMVKPSIRGEPGRPLRHDQRGAALGEETRISQAQSVFEWINQKDKERLASLASQAPPPPPLSLQPQDEDPSAPRAPATSVEIPPLSPRTASAALKGYVPYGDDVQKQERYKSYLFSQTYNTKQPNPTLLPSGSMDDINAELQSFAESARIFKPMPFAMSSRFTAGSSSLAASDLKQAKPGLHIFDAEKAKAAIEAAKAEEPAVEQKILTPREQAAKDGNWGRATRESKVWYPVKLVCKRFGVADPHPEGPPAEQAAGASSGKGTGMEGMPLPSNDASWESKFIHKPTSPSSSQKAPPQGQVQAGGERQPTNISEVGMADDINQGRDTLTYEKPSIDIFKAIFADDEDDDEDEDENGEVDKIETEVPAGRELYQDPFPPPKAPSPREEKPVDLATFKPVFSRKRDRDRDDEGSKEDRKKDKKDRKNKKRKSQGVLSFDVGEDGEEDEPRERDMEKKKKKPLREEKRGRDREDEESREKIEGDGSVEDTHKKKKDDVEGYDEGDWIEKPAIVPRLAGRKGAADFM</sequence>
<organism evidence="3 4">
    <name type="scientific">Cryptococcus amylolentus CBS 6039</name>
    <dbReference type="NCBI Taxonomy" id="1295533"/>
    <lineage>
        <taxon>Eukaryota</taxon>
        <taxon>Fungi</taxon>
        <taxon>Dikarya</taxon>
        <taxon>Basidiomycota</taxon>
        <taxon>Agaricomycotina</taxon>
        <taxon>Tremellomycetes</taxon>
        <taxon>Tremellales</taxon>
        <taxon>Cryptococcaceae</taxon>
        <taxon>Cryptococcus</taxon>
    </lineage>
</organism>
<dbReference type="Pfam" id="PF07713">
    <property type="entry name" value="DUF1604"/>
    <property type="match status" value="1"/>
</dbReference>
<feature type="compositionally biased region" description="Basic and acidic residues" evidence="1">
    <location>
        <begin position="778"/>
        <end position="794"/>
    </location>
</feature>
<feature type="compositionally biased region" description="Polar residues" evidence="1">
    <location>
        <begin position="664"/>
        <end position="678"/>
    </location>
</feature>
<proteinExistence type="predicted"/>
<feature type="compositionally biased region" description="Low complexity" evidence="1">
    <location>
        <begin position="309"/>
        <end position="320"/>
    </location>
</feature>
<dbReference type="GO" id="GO:0005634">
    <property type="term" value="C:nucleus"/>
    <property type="evidence" value="ECO:0007669"/>
    <property type="project" value="TreeGrafter"/>
</dbReference>
<feature type="compositionally biased region" description="Basic and acidic residues" evidence="1">
    <location>
        <begin position="824"/>
        <end position="872"/>
    </location>
</feature>
<feature type="compositionally biased region" description="Basic residues" evidence="1">
    <location>
        <begin position="795"/>
        <end position="807"/>
    </location>
</feature>
<evidence type="ECO:0000256" key="1">
    <source>
        <dbReference type="SAM" id="MobiDB-lite"/>
    </source>
</evidence>
<dbReference type="Proteomes" id="UP000094065">
    <property type="component" value="Unassembled WGS sequence"/>
</dbReference>
<feature type="region of interest" description="Disordered" evidence="1">
    <location>
        <begin position="428"/>
        <end position="463"/>
    </location>
</feature>
<feature type="compositionally biased region" description="Acidic residues" evidence="1">
    <location>
        <begin position="720"/>
        <end position="733"/>
    </location>
</feature>
<dbReference type="PROSITE" id="PS50174">
    <property type="entry name" value="G_PATCH"/>
    <property type="match status" value="1"/>
</dbReference>
<dbReference type="Pfam" id="PF01585">
    <property type="entry name" value="G-patch"/>
    <property type="match status" value="1"/>
</dbReference>
<dbReference type="EMBL" id="AWGJ01000006">
    <property type="protein sequence ID" value="ODN78543.1"/>
    <property type="molecule type" value="Genomic_DNA"/>
</dbReference>
<protein>
    <recommendedName>
        <fullName evidence="2">G-patch domain-containing protein</fullName>
    </recommendedName>
</protein>
<dbReference type="OrthoDB" id="20507at2759"/>
<feature type="region of interest" description="Disordered" evidence="1">
    <location>
        <begin position="371"/>
        <end position="405"/>
    </location>
</feature>
<feature type="compositionally biased region" description="Basic and acidic residues" evidence="1">
    <location>
        <begin position="387"/>
        <end position="397"/>
    </location>
</feature>
<feature type="region of interest" description="Disordered" evidence="1">
    <location>
        <begin position="262"/>
        <end position="289"/>
    </location>
</feature>
<dbReference type="InterPro" id="IPR011666">
    <property type="entry name" value="DUF1604"/>
</dbReference>
<evidence type="ECO:0000313" key="4">
    <source>
        <dbReference type="Proteomes" id="UP000094065"/>
    </source>
</evidence>
<dbReference type="GeneID" id="30155469"/>
<dbReference type="InterPro" id="IPR000467">
    <property type="entry name" value="G_patch_dom"/>
</dbReference>